<reference evidence="1" key="1">
    <citation type="submission" date="2020-07" db="EMBL/GenBank/DDBJ databases">
        <title>Clarias magur genome sequencing, assembly and annotation.</title>
        <authorList>
            <person name="Kushwaha B."/>
            <person name="Kumar R."/>
            <person name="Das P."/>
            <person name="Joshi C.G."/>
            <person name="Kumar D."/>
            <person name="Nagpure N.S."/>
            <person name="Pandey M."/>
            <person name="Agarwal S."/>
            <person name="Srivastava S."/>
            <person name="Singh M."/>
            <person name="Sahoo L."/>
            <person name="Jayasankar P."/>
            <person name="Meher P.K."/>
            <person name="Koringa P.G."/>
            <person name="Iquebal M.A."/>
            <person name="Das S.P."/>
            <person name="Bit A."/>
            <person name="Patnaik S."/>
            <person name="Patel N."/>
            <person name="Shah T.M."/>
            <person name="Hinsu A."/>
            <person name="Jena J.K."/>
        </authorList>
    </citation>
    <scope>NUCLEOTIDE SEQUENCE</scope>
    <source>
        <strain evidence="1">CIFAMagur01</strain>
        <tissue evidence="1">Testis</tissue>
    </source>
</reference>
<evidence type="ECO:0000313" key="2">
    <source>
        <dbReference type="Proteomes" id="UP000727407"/>
    </source>
</evidence>
<dbReference type="EMBL" id="QNUK01000187">
    <property type="protein sequence ID" value="KAF5898796.1"/>
    <property type="molecule type" value="Genomic_DNA"/>
</dbReference>
<sequence>KQKLSLVQSDSLLMRMRSVATDELTQMMQRRMSQENPIRASESEFIQRLQRLVVLAVNRIIYY</sequence>
<dbReference type="Proteomes" id="UP000727407">
    <property type="component" value="Unassembled WGS sequence"/>
</dbReference>
<feature type="non-terminal residue" evidence="1">
    <location>
        <position position="63"/>
    </location>
</feature>
<protein>
    <submittedName>
        <fullName evidence="1">Lysosomal-trafficking regulator isoform X1</fullName>
    </submittedName>
</protein>
<feature type="non-terminal residue" evidence="1">
    <location>
        <position position="1"/>
    </location>
</feature>
<proteinExistence type="predicted"/>
<accession>A0A8J4TIX5</accession>
<dbReference type="AlphaFoldDB" id="A0A8J4TIX5"/>
<organism evidence="1 2">
    <name type="scientific">Clarias magur</name>
    <name type="common">Asian catfish</name>
    <name type="synonym">Macropteronotus magur</name>
    <dbReference type="NCBI Taxonomy" id="1594786"/>
    <lineage>
        <taxon>Eukaryota</taxon>
        <taxon>Metazoa</taxon>
        <taxon>Chordata</taxon>
        <taxon>Craniata</taxon>
        <taxon>Vertebrata</taxon>
        <taxon>Euteleostomi</taxon>
        <taxon>Actinopterygii</taxon>
        <taxon>Neopterygii</taxon>
        <taxon>Teleostei</taxon>
        <taxon>Ostariophysi</taxon>
        <taxon>Siluriformes</taxon>
        <taxon>Clariidae</taxon>
        <taxon>Clarias</taxon>
    </lineage>
</organism>
<evidence type="ECO:0000313" key="1">
    <source>
        <dbReference type="EMBL" id="KAF5898796.1"/>
    </source>
</evidence>
<keyword evidence="2" id="KW-1185">Reference proteome</keyword>
<name>A0A8J4TIX5_CLAMG</name>
<comment type="caution">
    <text evidence="1">The sequence shown here is derived from an EMBL/GenBank/DDBJ whole genome shotgun (WGS) entry which is preliminary data.</text>
</comment>
<gene>
    <name evidence="1" type="primary">lyst</name>
    <name evidence="1" type="ORF">DAT39_011514</name>
</gene>